<sequence length="121" mass="13507">MWRSIRRSGQSRKNGQGGNNGRKWKEAAAAALLMLCFWGVFYPELALPQEVCRNADGSAMDDADYEKILHGQDVKLQIAFSFTEQKLGKRTENGKASESEKYREDDDVGITGIQGEAHRGI</sequence>
<accession>A0A9D2L172</accession>
<dbReference type="EMBL" id="DWYY01000155">
    <property type="protein sequence ID" value="HJA94139.1"/>
    <property type="molecule type" value="Genomic_DNA"/>
</dbReference>
<organism evidence="2 3">
    <name type="scientific">Candidatus Eisenbergiella merdipullorum</name>
    <dbReference type="NCBI Taxonomy" id="2838553"/>
    <lineage>
        <taxon>Bacteria</taxon>
        <taxon>Bacillati</taxon>
        <taxon>Bacillota</taxon>
        <taxon>Clostridia</taxon>
        <taxon>Lachnospirales</taxon>
        <taxon>Lachnospiraceae</taxon>
        <taxon>Eisenbergiella</taxon>
    </lineage>
</organism>
<evidence type="ECO:0000313" key="2">
    <source>
        <dbReference type="EMBL" id="HJA94139.1"/>
    </source>
</evidence>
<gene>
    <name evidence="2" type="ORF">H9717_13695</name>
</gene>
<name>A0A9D2L172_9FIRM</name>
<proteinExistence type="predicted"/>
<reference evidence="2" key="1">
    <citation type="journal article" date="2021" name="PeerJ">
        <title>Extensive microbial diversity within the chicken gut microbiome revealed by metagenomics and culture.</title>
        <authorList>
            <person name="Gilroy R."/>
            <person name="Ravi A."/>
            <person name="Getino M."/>
            <person name="Pursley I."/>
            <person name="Horton D.L."/>
            <person name="Alikhan N.F."/>
            <person name="Baker D."/>
            <person name="Gharbi K."/>
            <person name="Hall N."/>
            <person name="Watson M."/>
            <person name="Adriaenssens E.M."/>
            <person name="Foster-Nyarko E."/>
            <person name="Jarju S."/>
            <person name="Secka A."/>
            <person name="Antonio M."/>
            <person name="Oren A."/>
            <person name="Chaudhuri R.R."/>
            <person name="La Ragione R."/>
            <person name="Hildebrand F."/>
            <person name="Pallen M.J."/>
        </authorList>
    </citation>
    <scope>NUCLEOTIDE SEQUENCE</scope>
    <source>
        <strain evidence="2">CHK179-7159</strain>
    </source>
</reference>
<evidence type="ECO:0000256" key="1">
    <source>
        <dbReference type="SAM" id="MobiDB-lite"/>
    </source>
</evidence>
<reference evidence="2" key="2">
    <citation type="submission" date="2021-04" db="EMBL/GenBank/DDBJ databases">
        <authorList>
            <person name="Gilroy R."/>
        </authorList>
    </citation>
    <scope>NUCLEOTIDE SEQUENCE</scope>
    <source>
        <strain evidence="2">CHK179-7159</strain>
    </source>
</reference>
<protein>
    <submittedName>
        <fullName evidence="2">Uncharacterized protein</fullName>
    </submittedName>
</protein>
<feature type="region of interest" description="Disordered" evidence="1">
    <location>
        <begin position="89"/>
        <end position="121"/>
    </location>
</feature>
<feature type="region of interest" description="Disordered" evidence="1">
    <location>
        <begin position="1"/>
        <end position="22"/>
    </location>
</feature>
<dbReference type="Proteomes" id="UP000886858">
    <property type="component" value="Unassembled WGS sequence"/>
</dbReference>
<dbReference type="AlphaFoldDB" id="A0A9D2L172"/>
<feature type="compositionally biased region" description="Basic residues" evidence="1">
    <location>
        <begin position="1"/>
        <end position="10"/>
    </location>
</feature>
<comment type="caution">
    <text evidence="2">The sequence shown here is derived from an EMBL/GenBank/DDBJ whole genome shotgun (WGS) entry which is preliminary data.</text>
</comment>
<evidence type="ECO:0000313" key="3">
    <source>
        <dbReference type="Proteomes" id="UP000886858"/>
    </source>
</evidence>
<feature type="compositionally biased region" description="Basic and acidic residues" evidence="1">
    <location>
        <begin position="89"/>
        <end position="104"/>
    </location>
</feature>